<gene>
    <name evidence="1" type="ORF">IPF_3458</name>
</gene>
<evidence type="ECO:0000313" key="1">
    <source>
        <dbReference type="EMBL" id="CAO90560.1"/>
    </source>
</evidence>
<protein>
    <submittedName>
        <fullName evidence="1">Genome sequencing data, contig C293</fullName>
    </submittedName>
</protein>
<accession>A8YDM5</accession>
<sequence>MKVVERHIISQNHPLWSEIDHYAFLSKNLFNLANYHYGSSRFCVISLTYYMIDQSLCPLCLCGSLHSLASRTVSQNTFYPPNPKEPHYRQYFFENSQKLSFNQLYHLVSKTS</sequence>
<dbReference type="AlphaFoldDB" id="A8YDM5"/>
<reference evidence="1" key="1">
    <citation type="submission" date="2007-08" db="EMBL/GenBank/DDBJ databases">
        <authorList>
            <person name="Frangeul L."/>
        </authorList>
    </citation>
    <scope>NUCLEOTIDE SEQUENCE</scope>
    <source>
        <strain evidence="1">PCC 7806</strain>
    </source>
</reference>
<name>A8YDM5_MICA7</name>
<organism evidence="1">
    <name type="scientific">Microcystis aeruginosa (strain PCC 7806)</name>
    <dbReference type="NCBI Taxonomy" id="267872"/>
    <lineage>
        <taxon>Bacteria</taxon>
        <taxon>Bacillati</taxon>
        <taxon>Cyanobacteriota</taxon>
        <taxon>Cyanophyceae</taxon>
        <taxon>Oscillatoriophycideae</taxon>
        <taxon>Chroococcales</taxon>
        <taxon>Microcystaceae</taxon>
        <taxon>Microcystis</taxon>
    </lineage>
</organism>
<dbReference type="EMBL" id="AM778923">
    <property type="protein sequence ID" value="CAO90560.1"/>
    <property type="molecule type" value="Genomic_DNA"/>
</dbReference>
<proteinExistence type="predicted"/>